<dbReference type="PANTHER" id="PTHR46796">
    <property type="entry name" value="HTH-TYPE TRANSCRIPTIONAL ACTIVATOR RHAS-RELATED"/>
    <property type="match status" value="1"/>
</dbReference>
<dbReference type="PROSITE" id="PS01124">
    <property type="entry name" value="HTH_ARAC_FAMILY_2"/>
    <property type="match status" value="1"/>
</dbReference>
<dbReference type="InterPro" id="IPR018060">
    <property type="entry name" value="HTH_AraC"/>
</dbReference>
<feature type="domain" description="HTH araC/xylS-type" evidence="4">
    <location>
        <begin position="167"/>
        <end position="265"/>
    </location>
</feature>
<evidence type="ECO:0000256" key="1">
    <source>
        <dbReference type="ARBA" id="ARBA00023015"/>
    </source>
</evidence>
<dbReference type="PRINTS" id="PR00032">
    <property type="entry name" value="HTHARAC"/>
</dbReference>
<dbReference type="Pfam" id="PF12833">
    <property type="entry name" value="HTH_18"/>
    <property type="match status" value="1"/>
</dbReference>
<sequence>MSVQYSRLQLPTEYEFRWEGESHYLAYHDLVLQDGEMEVLGERPIQGRDLRDQMTYVPQGQTITGWAKPADRLNAFTVVCFDPTTMEEELQVEFGTVEPRPHIYFQDQELGTTMRKLGRLMADLERPAAKVYAEAVGLTAALEMVRLQSENALRVVKPGELSQSQRRLVLDYIEANLASDIGLDDLAAVAVMTRFHFSRAFKATFGEPPYKFVIRRRIERARKMLAETRLSVADIAAACGFSNGSQFTRTFRDTVGVPPLLFRKSV</sequence>
<evidence type="ECO:0000313" key="6">
    <source>
        <dbReference type="Proteomes" id="UP000519897"/>
    </source>
</evidence>
<dbReference type="RefSeq" id="WP_165137523.1">
    <property type="nucleotide sequence ID" value="NZ_CP049251.1"/>
</dbReference>
<evidence type="ECO:0000256" key="3">
    <source>
        <dbReference type="ARBA" id="ARBA00023163"/>
    </source>
</evidence>
<proteinExistence type="predicted"/>
<dbReference type="Proteomes" id="UP000519897">
    <property type="component" value="Unassembled WGS sequence"/>
</dbReference>
<reference evidence="5 6" key="1">
    <citation type="submission" date="2020-08" db="EMBL/GenBank/DDBJ databases">
        <title>Genomic Encyclopedia of Type Strains, Phase IV (KMG-IV): sequencing the most valuable type-strain genomes for metagenomic binning, comparative biology and taxonomic classification.</title>
        <authorList>
            <person name="Goeker M."/>
        </authorList>
    </citation>
    <scope>NUCLEOTIDE SEQUENCE [LARGE SCALE GENOMIC DNA]</scope>
    <source>
        <strain evidence="5 6">DSM 29514</strain>
    </source>
</reference>
<dbReference type="AlphaFoldDB" id="A0A7W6PRW6"/>
<dbReference type="InterPro" id="IPR009057">
    <property type="entry name" value="Homeodomain-like_sf"/>
</dbReference>
<dbReference type="Gene3D" id="1.10.10.60">
    <property type="entry name" value="Homeodomain-like"/>
    <property type="match status" value="2"/>
</dbReference>
<gene>
    <name evidence="5" type="ORF">GGQ72_004240</name>
</gene>
<keyword evidence="3" id="KW-0804">Transcription</keyword>
<name>A0A7W6PRW6_9HYPH</name>
<comment type="caution">
    <text evidence="5">The sequence shown here is derived from an EMBL/GenBank/DDBJ whole genome shotgun (WGS) entry which is preliminary data.</text>
</comment>
<keyword evidence="2" id="KW-0238">DNA-binding</keyword>
<dbReference type="InterPro" id="IPR050204">
    <property type="entry name" value="AraC_XylS_family_regulators"/>
</dbReference>
<keyword evidence="1" id="KW-0805">Transcription regulation</keyword>
<evidence type="ECO:0000256" key="2">
    <source>
        <dbReference type="ARBA" id="ARBA00023125"/>
    </source>
</evidence>
<dbReference type="InterPro" id="IPR018062">
    <property type="entry name" value="HTH_AraC-typ_CS"/>
</dbReference>
<accession>A0A7W6PRW6</accession>
<keyword evidence="6" id="KW-1185">Reference proteome</keyword>
<evidence type="ECO:0000259" key="4">
    <source>
        <dbReference type="PROSITE" id="PS01124"/>
    </source>
</evidence>
<dbReference type="InterPro" id="IPR020449">
    <property type="entry name" value="Tscrpt_reg_AraC-type_HTH"/>
</dbReference>
<dbReference type="PROSITE" id="PS00041">
    <property type="entry name" value="HTH_ARAC_FAMILY_1"/>
    <property type="match status" value="1"/>
</dbReference>
<dbReference type="SMART" id="SM00342">
    <property type="entry name" value="HTH_ARAC"/>
    <property type="match status" value="1"/>
</dbReference>
<dbReference type="SUPFAM" id="SSF46689">
    <property type="entry name" value="Homeodomain-like"/>
    <property type="match status" value="2"/>
</dbReference>
<dbReference type="PANTHER" id="PTHR46796:SF6">
    <property type="entry name" value="ARAC SUBFAMILY"/>
    <property type="match status" value="1"/>
</dbReference>
<dbReference type="GO" id="GO:0043565">
    <property type="term" value="F:sequence-specific DNA binding"/>
    <property type="evidence" value="ECO:0007669"/>
    <property type="project" value="InterPro"/>
</dbReference>
<dbReference type="GO" id="GO:0003700">
    <property type="term" value="F:DNA-binding transcription factor activity"/>
    <property type="evidence" value="ECO:0007669"/>
    <property type="project" value="InterPro"/>
</dbReference>
<dbReference type="EMBL" id="JACIEC010000010">
    <property type="protein sequence ID" value="MBB4145675.1"/>
    <property type="molecule type" value="Genomic_DNA"/>
</dbReference>
<protein>
    <submittedName>
        <fullName evidence="5">AraC family transcriptional regulator</fullName>
    </submittedName>
</protein>
<evidence type="ECO:0000313" key="5">
    <source>
        <dbReference type="EMBL" id="MBB4145675.1"/>
    </source>
</evidence>
<organism evidence="5 6">
    <name type="scientific">Rhizobium rhizoryzae</name>
    <dbReference type="NCBI Taxonomy" id="451876"/>
    <lineage>
        <taxon>Bacteria</taxon>
        <taxon>Pseudomonadati</taxon>
        <taxon>Pseudomonadota</taxon>
        <taxon>Alphaproteobacteria</taxon>
        <taxon>Hyphomicrobiales</taxon>
        <taxon>Rhizobiaceae</taxon>
        <taxon>Rhizobium/Agrobacterium group</taxon>
        <taxon>Rhizobium</taxon>
    </lineage>
</organism>